<keyword evidence="2 6" id="KW-0238">DNA-binding</keyword>
<reference evidence="6 7" key="1">
    <citation type="submission" date="2018-06" db="EMBL/GenBank/DDBJ databases">
        <title>Genomic Encyclopedia of Archaeal and Bacterial Type Strains, Phase II (KMG-II): from individual species to whole genera.</title>
        <authorList>
            <person name="Goeker M."/>
        </authorList>
    </citation>
    <scope>NUCLEOTIDE SEQUENCE [LARGE SCALE GENOMIC DNA]</scope>
    <source>
        <strain evidence="6 7">DSM 27372</strain>
    </source>
</reference>
<accession>A0A318UIR2</accession>
<feature type="transmembrane region" description="Helical" evidence="4">
    <location>
        <begin position="6"/>
        <end position="28"/>
    </location>
</feature>
<proteinExistence type="predicted"/>
<dbReference type="OrthoDB" id="9779074at2"/>
<evidence type="ECO:0000259" key="5">
    <source>
        <dbReference type="PROSITE" id="PS01124"/>
    </source>
</evidence>
<keyword evidence="1" id="KW-0805">Transcription regulation</keyword>
<keyword evidence="7" id="KW-1185">Reference proteome</keyword>
<name>A0A318UIR2_9SPHI</name>
<evidence type="ECO:0000256" key="4">
    <source>
        <dbReference type="SAM" id="Phobius"/>
    </source>
</evidence>
<dbReference type="PANTHER" id="PTHR43280">
    <property type="entry name" value="ARAC-FAMILY TRANSCRIPTIONAL REGULATOR"/>
    <property type="match status" value="1"/>
</dbReference>
<evidence type="ECO:0000256" key="1">
    <source>
        <dbReference type="ARBA" id="ARBA00023015"/>
    </source>
</evidence>
<feature type="transmembrane region" description="Helical" evidence="4">
    <location>
        <begin position="99"/>
        <end position="118"/>
    </location>
</feature>
<feature type="domain" description="HTH araC/xylS-type" evidence="5">
    <location>
        <begin position="272"/>
        <end position="380"/>
    </location>
</feature>
<dbReference type="RefSeq" id="WP_110829873.1">
    <property type="nucleotide sequence ID" value="NZ_QKLU01000003.1"/>
</dbReference>
<dbReference type="InterPro" id="IPR018060">
    <property type="entry name" value="HTH_AraC"/>
</dbReference>
<sequence>MHYSLTLFDLVVLAGMGQGLIYVIAICFSRQKSAGRTLLAMLLLTLVLLSFKILLHTMGFWEYPAFRYFPLAIDCLVQPLIYLYACSLTSKVFRFRSKMLNHFILPGLFMLHAIVVYVKTMGQQGNVLKDAVAQGLWYNPVKRAEDIAALLTALIYWFMAFKRIRVYRRWLFESQSDTAIPELLWLKNLLVVTGLLVLSLALSSLPQNILGVRSFSFIYTQVFYLYLAFLTCFLAFKGYWLETWAGRQRTLAENEMSVEAAIKPPSKDVPYASIQAAIKKALEEQKVYLDPELNLQQLAAVIAYPVAQVSATVNQHFAQNFRNLINGYRVNEVKERLKNPAYANLTLMGIALDCGFNSEASFYRIFRQHYGDSPKNYMKSFQKDF</sequence>
<dbReference type="GO" id="GO:0043565">
    <property type="term" value="F:sequence-specific DNA binding"/>
    <property type="evidence" value="ECO:0007669"/>
    <property type="project" value="InterPro"/>
</dbReference>
<dbReference type="GO" id="GO:0003700">
    <property type="term" value="F:DNA-binding transcription factor activity"/>
    <property type="evidence" value="ECO:0007669"/>
    <property type="project" value="InterPro"/>
</dbReference>
<protein>
    <submittedName>
        <fullName evidence="6">AraC-like DNA-binding protein</fullName>
    </submittedName>
</protein>
<feature type="transmembrane region" description="Helical" evidence="4">
    <location>
        <begin position="40"/>
        <end position="61"/>
    </location>
</feature>
<dbReference type="InterPro" id="IPR009057">
    <property type="entry name" value="Homeodomain-like_sf"/>
</dbReference>
<dbReference type="PROSITE" id="PS00041">
    <property type="entry name" value="HTH_ARAC_FAMILY_1"/>
    <property type="match status" value="1"/>
</dbReference>
<dbReference type="AlphaFoldDB" id="A0A318UIR2"/>
<evidence type="ECO:0000256" key="2">
    <source>
        <dbReference type="ARBA" id="ARBA00023125"/>
    </source>
</evidence>
<keyword evidence="4" id="KW-0472">Membrane</keyword>
<dbReference type="PANTHER" id="PTHR43280:SF29">
    <property type="entry name" value="ARAC-FAMILY TRANSCRIPTIONAL REGULATOR"/>
    <property type="match status" value="1"/>
</dbReference>
<dbReference type="Pfam" id="PF12833">
    <property type="entry name" value="HTH_18"/>
    <property type="match status" value="1"/>
</dbReference>
<feature type="transmembrane region" description="Helical" evidence="4">
    <location>
        <begin position="67"/>
        <end position="87"/>
    </location>
</feature>
<dbReference type="Proteomes" id="UP000248198">
    <property type="component" value="Unassembled WGS sequence"/>
</dbReference>
<evidence type="ECO:0000256" key="3">
    <source>
        <dbReference type="ARBA" id="ARBA00023163"/>
    </source>
</evidence>
<dbReference type="SUPFAM" id="SSF46689">
    <property type="entry name" value="Homeodomain-like"/>
    <property type="match status" value="1"/>
</dbReference>
<gene>
    <name evidence="6" type="ORF">B0O44_103404</name>
</gene>
<feature type="transmembrane region" description="Helical" evidence="4">
    <location>
        <begin position="147"/>
        <end position="164"/>
    </location>
</feature>
<evidence type="ECO:0000313" key="6">
    <source>
        <dbReference type="EMBL" id="PYF74958.1"/>
    </source>
</evidence>
<keyword evidence="4" id="KW-0812">Transmembrane</keyword>
<feature type="transmembrane region" description="Helical" evidence="4">
    <location>
        <begin position="185"/>
        <end position="205"/>
    </location>
</feature>
<dbReference type="PROSITE" id="PS01124">
    <property type="entry name" value="HTH_ARAC_FAMILY_2"/>
    <property type="match status" value="1"/>
</dbReference>
<feature type="transmembrane region" description="Helical" evidence="4">
    <location>
        <begin position="217"/>
        <end position="240"/>
    </location>
</feature>
<keyword evidence="3" id="KW-0804">Transcription</keyword>
<dbReference type="InterPro" id="IPR018062">
    <property type="entry name" value="HTH_AraC-typ_CS"/>
</dbReference>
<organism evidence="6 7">
    <name type="scientific">Pedobacter nutrimenti</name>
    <dbReference type="NCBI Taxonomy" id="1241337"/>
    <lineage>
        <taxon>Bacteria</taxon>
        <taxon>Pseudomonadati</taxon>
        <taxon>Bacteroidota</taxon>
        <taxon>Sphingobacteriia</taxon>
        <taxon>Sphingobacteriales</taxon>
        <taxon>Sphingobacteriaceae</taxon>
        <taxon>Pedobacter</taxon>
    </lineage>
</organism>
<keyword evidence="4" id="KW-1133">Transmembrane helix</keyword>
<dbReference type="SMART" id="SM00342">
    <property type="entry name" value="HTH_ARAC"/>
    <property type="match status" value="1"/>
</dbReference>
<comment type="caution">
    <text evidence="6">The sequence shown here is derived from an EMBL/GenBank/DDBJ whole genome shotgun (WGS) entry which is preliminary data.</text>
</comment>
<dbReference type="Gene3D" id="1.10.10.60">
    <property type="entry name" value="Homeodomain-like"/>
    <property type="match status" value="1"/>
</dbReference>
<dbReference type="EMBL" id="QKLU01000003">
    <property type="protein sequence ID" value="PYF74958.1"/>
    <property type="molecule type" value="Genomic_DNA"/>
</dbReference>
<evidence type="ECO:0000313" key="7">
    <source>
        <dbReference type="Proteomes" id="UP000248198"/>
    </source>
</evidence>